<feature type="domain" description="Glycosyltransferase 2-like" evidence="1">
    <location>
        <begin position="8"/>
        <end position="124"/>
    </location>
</feature>
<protein>
    <submittedName>
        <fullName evidence="2">Glucosyl transferase</fullName>
    </submittedName>
</protein>
<dbReference type="STRING" id="454136.NIES2119_12175"/>
<sequence>MNDRCLVSIAINNYNYGQFLGQAIDSCLTQSYSPVEVIVVDDGSTDNSREIMASYGDKIVPVFKENGGQASAFNAGFAASNGEIICFLDADDVCLPEKVAEVVKAFGDRTDLEWCFHPLKWVDGEAKSSIERGFVYPPAGEYDLREHIKKGKLRDKLPVLPSTSGLCFRRSLLSQILPMPEAKRIGLNDGYLEFVSIALSKGLLLDRELTLYRVHGANAYSRRKDNRLVAARILTLTAYWMRVKFPFLSKFTNNIFAAALGAFWHSGGVEPEYQEFVQKYLDSLTLLEKIEINTRAFYHRLKS</sequence>
<dbReference type="PANTHER" id="PTHR22916:SF3">
    <property type="entry name" value="UDP-GLCNAC:BETAGAL BETA-1,3-N-ACETYLGLUCOSAMINYLTRANSFERASE-LIKE PROTEIN 1"/>
    <property type="match status" value="1"/>
</dbReference>
<dbReference type="Proteomes" id="UP000185860">
    <property type="component" value="Unassembled WGS sequence"/>
</dbReference>
<dbReference type="RefSeq" id="WP_073593736.1">
    <property type="nucleotide sequence ID" value="NZ_MRCE01000010.1"/>
</dbReference>
<proteinExistence type="predicted"/>
<evidence type="ECO:0000313" key="2">
    <source>
        <dbReference type="EMBL" id="OKH37895.1"/>
    </source>
</evidence>
<dbReference type="OrthoDB" id="450387at2"/>
<dbReference type="AlphaFoldDB" id="A0A1U7IL47"/>
<dbReference type="Pfam" id="PF00535">
    <property type="entry name" value="Glycos_transf_2"/>
    <property type="match status" value="1"/>
</dbReference>
<dbReference type="GO" id="GO:0016758">
    <property type="term" value="F:hexosyltransferase activity"/>
    <property type="evidence" value="ECO:0007669"/>
    <property type="project" value="UniProtKB-ARBA"/>
</dbReference>
<reference evidence="2 3" key="1">
    <citation type="submission" date="2016-11" db="EMBL/GenBank/DDBJ databases">
        <title>Draft Genome Sequences of Nine Cyanobacterial Strains from Diverse Habitats.</title>
        <authorList>
            <person name="Zhu T."/>
            <person name="Hou S."/>
            <person name="Lu X."/>
            <person name="Hess W.R."/>
        </authorList>
    </citation>
    <scope>NUCLEOTIDE SEQUENCE [LARGE SCALE GENOMIC DNA]</scope>
    <source>
        <strain evidence="2 3">IAM M-71</strain>
    </source>
</reference>
<dbReference type="PANTHER" id="PTHR22916">
    <property type="entry name" value="GLYCOSYLTRANSFERASE"/>
    <property type="match status" value="1"/>
</dbReference>
<comment type="caution">
    <text evidence="2">The sequence shown here is derived from an EMBL/GenBank/DDBJ whole genome shotgun (WGS) entry which is preliminary data.</text>
</comment>
<dbReference type="InterPro" id="IPR029044">
    <property type="entry name" value="Nucleotide-diphossugar_trans"/>
</dbReference>
<dbReference type="Gene3D" id="3.90.550.10">
    <property type="entry name" value="Spore Coat Polysaccharide Biosynthesis Protein SpsA, Chain A"/>
    <property type="match status" value="1"/>
</dbReference>
<keyword evidence="2" id="KW-0808">Transferase</keyword>
<dbReference type="EMBL" id="MRCE01000010">
    <property type="protein sequence ID" value="OKH37895.1"/>
    <property type="molecule type" value="Genomic_DNA"/>
</dbReference>
<evidence type="ECO:0000313" key="3">
    <source>
        <dbReference type="Proteomes" id="UP000185860"/>
    </source>
</evidence>
<name>A0A1U7IL47_9CYAN</name>
<dbReference type="InterPro" id="IPR001173">
    <property type="entry name" value="Glyco_trans_2-like"/>
</dbReference>
<dbReference type="SUPFAM" id="SSF53448">
    <property type="entry name" value="Nucleotide-diphospho-sugar transferases"/>
    <property type="match status" value="1"/>
</dbReference>
<accession>A0A1U7IL47</accession>
<evidence type="ECO:0000259" key="1">
    <source>
        <dbReference type="Pfam" id="PF00535"/>
    </source>
</evidence>
<gene>
    <name evidence="2" type="ORF">NIES2119_12175</name>
</gene>
<organism evidence="2 3">
    <name type="scientific">[Phormidium ambiguum] IAM M-71</name>
    <dbReference type="NCBI Taxonomy" id="454136"/>
    <lineage>
        <taxon>Bacteria</taxon>
        <taxon>Bacillati</taxon>
        <taxon>Cyanobacteriota</taxon>
        <taxon>Cyanophyceae</taxon>
        <taxon>Oscillatoriophycideae</taxon>
        <taxon>Aerosakkonematales</taxon>
        <taxon>Aerosakkonemataceae</taxon>
        <taxon>Floridanema</taxon>
    </lineage>
</organism>